<gene>
    <name evidence="1" type="ORF">BCY91_15580</name>
</gene>
<keyword evidence="1" id="KW-0449">Lipoprotein</keyword>
<dbReference type="NCBIfam" id="TIGR03511">
    <property type="entry name" value="GldH_lipo"/>
    <property type="match status" value="1"/>
</dbReference>
<dbReference type="InterPro" id="IPR020018">
    <property type="entry name" value="Motility-assoc_lipoprot_GldH"/>
</dbReference>
<evidence type="ECO:0000313" key="1">
    <source>
        <dbReference type="EMBL" id="RKD18344.1"/>
    </source>
</evidence>
<dbReference type="Pfam" id="PF14109">
    <property type="entry name" value="GldH_lipo"/>
    <property type="match status" value="1"/>
</dbReference>
<name>A0A419S8W7_9SPHI</name>
<accession>A0A419S8W7</accession>
<reference evidence="1 2" key="1">
    <citation type="submission" date="2016-07" db="EMBL/GenBank/DDBJ databases">
        <title>Genome of Pelobium manganitolerans.</title>
        <authorList>
            <person name="Wu S."/>
            <person name="Wang G."/>
        </authorList>
    </citation>
    <scope>NUCLEOTIDE SEQUENCE [LARGE SCALE GENOMIC DNA]</scope>
    <source>
        <strain evidence="1 2">YS-25</strain>
    </source>
</reference>
<dbReference type="EMBL" id="MBTA01000005">
    <property type="protein sequence ID" value="RKD18344.1"/>
    <property type="molecule type" value="Genomic_DNA"/>
</dbReference>
<protein>
    <submittedName>
        <fullName evidence="1">Gliding motility lipoprotein GldH</fullName>
    </submittedName>
</protein>
<sequence length="155" mass="17983">MKRLIYLTPLLALQACMDPKVKVDTYEAIPKQNWTYINPIKATINVTDSTQAYNIYVNFRHTADYKYSNIWLRFHIIGPQQKDIPVRQEFQLAMNDGQWLGTGSGQLFTYQLIYKENYKFASTGKYTLIVEQNMRDNPLKAISDVGIYVEEASVN</sequence>
<evidence type="ECO:0000313" key="2">
    <source>
        <dbReference type="Proteomes" id="UP000283433"/>
    </source>
</evidence>
<comment type="caution">
    <text evidence="1">The sequence shown here is derived from an EMBL/GenBank/DDBJ whole genome shotgun (WGS) entry which is preliminary data.</text>
</comment>
<dbReference type="AlphaFoldDB" id="A0A419S8W7"/>
<keyword evidence="2" id="KW-1185">Reference proteome</keyword>
<proteinExistence type="predicted"/>
<organism evidence="1 2">
    <name type="scientific">Pelobium manganitolerans</name>
    <dbReference type="NCBI Taxonomy" id="1842495"/>
    <lineage>
        <taxon>Bacteria</taxon>
        <taxon>Pseudomonadati</taxon>
        <taxon>Bacteroidota</taxon>
        <taxon>Sphingobacteriia</taxon>
        <taxon>Sphingobacteriales</taxon>
        <taxon>Sphingobacteriaceae</taxon>
        <taxon>Pelobium</taxon>
    </lineage>
</organism>
<dbReference type="Proteomes" id="UP000283433">
    <property type="component" value="Unassembled WGS sequence"/>
</dbReference>
<dbReference type="PROSITE" id="PS51257">
    <property type="entry name" value="PROKAR_LIPOPROTEIN"/>
    <property type="match status" value="1"/>
</dbReference>